<evidence type="ECO:0000313" key="1">
    <source>
        <dbReference type="EMBL" id="HIX54303.1"/>
    </source>
</evidence>
<evidence type="ECO:0000313" key="2">
    <source>
        <dbReference type="Proteomes" id="UP000824156"/>
    </source>
</evidence>
<reference evidence="1" key="1">
    <citation type="journal article" date="2021" name="PeerJ">
        <title>Extensive microbial diversity within the chicken gut microbiome revealed by metagenomics and culture.</title>
        <authorList>
            <person name="Gilroy R."/>
            <person name="Ravi A."/>
            <person name="Getino M."/>
            <person name="Pursley I."/>
            <person name="Horton D.L."/>
            <person name="Alikhan N.F."/>
            <person name="Baker D."/>
            <person name="Gharbi K."/>
            <person name="Hall N."/>
            <person name="Watson M."/>
            <person name="Adriaenssens E.M."/>
            <person name="Foster-Nyarko E."/>
            <person name="Jarju S."/>
            <person name="Secka A."/>
            <person name="Antonio M."/>
            <person name="Oren A."/>
            <person name="Chaudhuri R.R."/>
            <person name="La Ragione R."/>
            <person name="Hildebrand F."/>
            <person name="Pallen M.J."/>
        </authorList>
    </citation>
    <scope>NUCLEOTIDE SEQUENCE</scope>
    <source>
        <strain evidence="1">1719</strain>
    </source>
</reference>
<dbReference type="AlphaFoldDB" id="A0A9D1W8A1"/>
<reference evidence="1" key="2">
    <citation type="submission" date="2021-04" db="EMBL/GenBank/DDBJ databases">
        <authorList>
            <person name="Gilroy R."/>
        </authorList>
    </citation>
    <scope>NUCLEOTIDE SEQUENCE</scope>
    <source>
        <strain evidence="1">1719</strain>
    </source>
</reference>
<organism evidence="1 2">
    <name type="scientific">Candidatus Sphingobacterium stercoripullorum</name>
    <dbReference type="NCBI Taxonomy" id="2838759"/>
    <lineage>
        <taxon>Bacteria</taxon>
        <taxon>Pseudomonadati</taxon>
        <taxon>Bacteroidota</taxon>
        <taxon>Sphingobacteriia</taxon>
        <taxon>Sphingobacteriales</taxon>
        <taxon>Sphingobacteriaceae</taxon>
        <taxon>Sphingobacterium</taxon>
    </lineage>
</organism>
<accession>A0A9D1W8A1</accession>
<comment type="caution">
    <text evidence="1">The sequence shown here is derived from an EMBL/GenBank/DDBJ whole genome shotgun (WGS) entry which is preliminary data.</text>
</comment>
<proteinExistence type="predicted"/>
<name>A0A9D1W8A1_9SPHI</name>
<sequence length="246" mass="28288">MRLLIAYILTFLGGAPLWLNAQETPLHYIWNRKGVPVYTAPSAQTVLDTLSYGTEVNIIEVRPEMVAHPLFTFPSDTVTKVYKSLSKWMLIEFGNRQRGYVLNTYLLEFPTNLTARMTDYFSQLSTIVEERNEGKTERFCNRSSYTYKNGIRYTYTDLGPCEACGHGVTEISLPGWTLRQAFVFITNFDTELWDMDGKSIESYLELVDAIEVKESYPGQLQWEHIYDLVTLTETQDGVEVKIDTIL</sequence>
<protein>
    <recommendedName>
        <fullName evidence="3">SH3 domain-containing protein</fullName>
    </recommendedName>
</protein>
<dbReference type="EMBL" id="DXEZ01000130">
    <property type="protein sequence ID" value="HIX54303.1"/>
    <property type="molecule type" value="Genomic_DNA"/>
</dbReference>
<dbReference type="Proteomes" id="UP000824156">
    <property type="component" value="Unassembled WGS sequence"/>
</dbReference>
<evidence type="ECO:0008006" key="3">
    <source>
        <dbReference type="Google" id="ProtNLM"/>
    </source>
</evidence>
<gene>
    <name evidence="1" type="ORF">H9853_04705</name>
</gene>